<dbReference type="InterPro" id="IPR002033">
    <property type="entry name" value="TatC"/>
</dbReference>
<dbReference type="GO" id="GO:0065002">
    <property type="term" value="P:intracellular protein transmembrane transport"/>
    <property type="evidence" value="ECO:0007669"/>
    <property type="project" value="TreeGrafter"/>
</dbReference>
<evidence type="ECO:0000256" key="3">
    <source>
        <dbReference type="ARBA" id="ARBA00022989"/>
    </source>
</evidence>
<dbReference type="HAMAP" id="MF_00902">
    <property type="entry name" value="TatC"/>
    <property type="match status" value="1"/>
</dbReference>
<dbReference type="AlphaFoldDB" id="A0A094PMR3"/>
<evidence type="ECO:0000256" key="2">
    <source>
        <dbReference type="ARBA" id="ARBA00022692"/>
    </source>
</evidence>
<reference evidence="6" key="1">
    <citation type="submission" date="2014-05" db="EMBL/GenBank/DDBJ databases">
        <title>Key roles for freshwater Actinobacteria revealed by deep metagenomic sequencing.</title>
        <authorList>
            <person name="Ghai R."/>
            <person name="Mizuno C.M."/>
            <person name="Picazo A."/>
            <person name="Camacho A."/>
            <person name="Rodriguez-Valera F."/>
        </authorList>
    </citation>
    <scope>NUCLEOTIDE SEQUENCE</scope>
</reference>
<dbReference type="GO" id="GO:0043953">
    <property type="term" value="P:protein transport by the Tat complex"/>
    <property type="evidence" value="ECO:0007669"/>
    <property type="project" value="TreeGrafter"/>
</dbReference>
<dbReference type="PRINTS" id="PR01840">
    <property type="entry name" value="TATCFAMILY"/>
</dbReference>
<evidence type="ECO:0000313" key="6">
    <source>
        <dbReference type="EMBL" id="KGA12980.1"/>
    </source>
</evidence>
<organism evidence="6">
    <name type="scientific">freshwater metagenome</name>
    <dbReference type="NCBI Taxonomy" id="449393"/>
    <lineage>
        <taxon>unclassified sequences</taxon>
        <taxon>metagenomes</taxon>
        <taxon>ecological metagenomes</taxon>
    </lineage>
</organism>
<evidence type="ECO:0000256" key="1">
    <source>
        <dbReference type="ARBA" id="ARBA00004141"/>
    </source>
</evidence>
<comment type="caution">
    <text evidence="6">The sequence shown here is derived from an EMBL/GenBank/DDBJ whole genome shotgun (WGS) entry which is preliminary data.</text>
</comment>
<evidence type="ECO:0000256" key="5">
    <source>
        <dbReference type="SAM" id="Phobius"/>
    </source>
</evidence>
<feature type="transmembrane region" description="Helical" evidence="5">
    <location>
        <begin position="225"/>
        <end position="245"/>
    </location>
</feature>
<evidence type="ECO:0008006" key="7">
    <source>
        <dbReference type="Google" id="ProtNLM"/>
    </source>
</evidence>
<dbReference type="GO" id="GO:0009977">
    <property type="term" value="F:proton motive force dependent protein transmembrane transporter activity"/>
    <property type="evidence" value="ECO:0007669"/>
    <property type="project" value="TreeGrafter"/>
</dbReference>
<dbReference type="Pfam" id="PF00902">
    <property type="entry name" value="TatC"/>
    <property type="match status" value="1"/>
</dbReference>
<feature type="transmembrane region" description="Helical" evidence="5">
    <location>
        <begin position="117"/>
        <end position="138"/>
    </location>
</feature>
<dbReference type="NCBIfam" id="TIGR00945">
    <property type="entry name" value="tatC"/>
    <property type="match status" value="1"/>
</dbReference>
<gene>
    <name evidence="6" type="ORF">GM50_23365</name>
</gene>
<feature type="transmembrane region" description="Helical" evidence="5">
    <location>
        <begin position="21"/>
        <end position="40"/>
    </location>
</feature>
<keyword evidence="3 5" id="KW-1133">Transmembrane helix</keyword>
<feature type="transmembrane region" description="Helical" evidence="5">
    <location>
        <begin position="83"/>
        <end position="105"/>
    </location>
</feature>
<dbReference type="GO" id="GO:0033281">
    <property type="term" value="C:TAT protein transport complex"/>
    <property type="evidence" value="ECO:0007669"/>
    <property type="project" value="TreeGrafter"/>
</dbReference>
<dbReference type="PROSITE" id="PS01218">
    <property type="entry name" value="TATC"/>
    <property type="match status" value="1"/>
</dbReference>
<protein>
    <recommendedName>
        <fullName evidence="7">Sec-independent protein translocase protein TatC</fullName>
    </recommendedName>
</protein>
<dbReference type="PANTHER" id="PTHR30371">
    <property type="entry name" value="SEC-INDEPENDENT PROTEIN TRANSLOCASE PROTEIN TATC"/>
    <property type="match status" value="1"/>
</dbReference>
<feature type="transmembrane region" description="Helical" evidence="5">
    <location>
        <begin position="201"/>
        <end position="219"/>
    </location>
</feature>
<sequence length="271" mass="30180">MASANEARMPLLDHLRELRKRVLRSVLAILVAFVGGWYFYNPIIATLAKPVCDLKAAQESGAASCGALYISGVLGPLDLQIKVALLAGIIVSGPFWLYQLWAFIAPALHRKEKRTSVMFVTAATPFFAMGATLGYYILPVAIKALFGFTPDSISNLVRFDDYLDFVLRLILFVGLAFELPIFLLTFNLIGFLRGKTILRPWRIWIFVIFFFVAALSPTADPLSMVLLSAPLILFYFMAGIIAVFVDKRRDKKQEMVETGSMTIEAPTSIKE</sequence>
<name>A0A094PMR3_9ZZZZ</name>
<evidence type="ECO:0000256" key="4">
    <source>
        <dbReference type="ARBA" id="ARBA00023136"/>
    </source>
</evidence>
<feature type="transmembrane region" description="Helical" evidence="5">
    <location>
        <begin position="165"/>
        <end position="189"/>
    </location>
</feature>
<dbReference type="PANTHER" id="PTHR30371:SF0">
    <property type="entry name" value="SEC-INDEPENDENT PROTEIN TRANSLOCASE PROTEIN TATC, CHLOROPLASTIC-RELATED"/>
    <property type="match status" value="1"/>
</dbReference>
<dbReference type="EMBL" id="JNSK01000187">
    <property type="protein sequence ID" value="KGA12980.1"/>
    <property type="molecule type" value="Genomic_DNA"/>
</dbReference>
<keyword evidence="2 5" id="KW-0812">Transmembrane</keyword>
<proteinExistence type="inferred from homology"/>
<dbReference type="InterPro" id="IPR019820">
    <property type="entry name" value="Sec-indep_translocase_CS"/>
</dbReference>
<accession>A0A094PMR3</accession>
<comment type="subcellular location">
    <subcellularLocation>
        <location evidence="1">Membrane</location>
        <topology evidence="1">Multi-pass membrane protein</topology>
    </subcellularLocation>
</comment>
<keyword evidence="4 5" id="KW-0472">Membrane</keyword>